<comment type="caution">
    <text evidence="12">The sequence shown here is derived from an EMBL/GenBank/DDBJ whole genome shotgun (WGS) entry which is preliminary data.</text>
</comment>
<dbReference type="CDD" id="cd07343">
    <property type="entry name" value="M48A_Zmpste24p_like"/>
    <property type="match status" value="1"/>
</dbReference>
<dbReference type="Pfam" id="PF01435">
    <property type="entry name" value="Peptidase_M48"/>
    <property type="match status" value="1"/>
</dbReference>
<evidence type="ECO:0000256" key="5">
    <source>
        <dbReference type="ARBA" id="ARBA00023049"/>
    </source>
</evidence>
<evidence type="ECO:0000256" key="1">
    <source>
        <dbReference type="ARBA" id="ARBA00022670"/>
    </source>
</evidence>
<dbReference type="Proteomes" id="UP000233350">
    <property type="component" value="Unassembled WGS sequence"/>
</dbReference>
<feature type="domain" description="CAAX prenyl protease 1 N-terminal" evidence="11">
    <location>
        <begin position="36"/>
        <end position="191"/>
    </location>
</feature>
<dbReference type="Pfam" id="PF16491">
    <property type="entry name" value="Peptidase_M48_N"/>
    <property type="match status" value="1"/>
</dbReference>
<keyword evidence="5 8" id="KW-0482">Metalloprotease</keyword>
<evidence type="ECO:0000256" key="8">
    <source>
        <dbReference type="RuleBase" id="RU003983"/>
    </source>
</evidence>
<keyword evidence="9" id="KW-0812">Transmembrane</keyword>
<feature type="active site" evidence="6">
    <location>
        <position position="265"/>
    </location>
</feature>
<accession>A0A2N3PJ28</accession>
<dbReference type="STRING" id="556267.HWAG_00115"/>
<dbReference type="RefSeq" id="WP_040498231.1">
    <property type="nucleotide sequence ID" value="NZ_CABKOI010000021.1"/>
</dbReference>
<evidence type="ECO:0000256" key="9">
    <source>
        <dbReference type="SAM" id="Phobius"/>
    </source>
</evidence>
<keyword evidence="2 7" id="KW-0479">Metal-binding</keyword>
<dbReference type="EMBL" id="MBPK01000040">
    <property type="protein sequence ID" value="PKT80874.1"/>
    <property type="molecule type" value="Genomic_DNA"/>
</dbReference>
<sequence>MFIFLCYMLLLSLPKLVLSVLQLGFLSKEAKKEPYILEQEKFLQAARYAILREKISVLNTLLDLAFVGFWLLYGFRALENALNFSPLVESVVFVLCFLVAQFLVALPLGAYQTLVIDREFGFARGGVKLFIMDTLKSFSLLLIFGGILIFAFSWIILSVANWEIYAFVLGAVLIISLNVLYPTIIAPLFNKFSPLENMELKEAINALLVRVGFKSEGVFVMDASKRDGRLNAYFAGLGRAKRVILFDTLLDKISSESLLAVLGHELGHFKHNDIYKMIALILMFFATLMFFVANMPEALFASVNLESSPQASLVFLLILSAPFGFYFMLVVNFLSCQNEFNADKFGASLTSNEALANALIVLVKENNSFPLAHPLYMRFYYSHPPLMARLIALGCERLGKNGIA</sequence>
<keyword evidence="9" id="KW-0472">Membrane</keyword>
<dbReference type="OrthoDB" id="9781930at2"/>
<dbReference type="GO" id="GO:0046872">
    <property type="term" value="F:metal ion binding"/>
    <property type="evidence" value="ECO:0007669"/>
    <property type="project" value="UniProtKB-KW"/>
</dbReference>
<keyword evidence="4 7" id="KW-0862">Zinc</keyword>
<feature type="binding site" evidence="7">
    <location>
        <position position="268"/>
    </location>
    <ligand>
        <name>Zn(2+)</name>
        <dbReference type="ChEBI" id="CHEBI:29105"/>
        <note>catalytic</note>
    </ligand>
</feature>
<dbReference type="PANTHER" id="PTHR10120">
    <property type="entry name" value="CAAX PRENYL PROTEASE 1"/>
    <property type="match status" value="1"/>
</dbReference>
<evidence type="ECO:0000313" key="12">
    <source>
        <dbReference type="EMBL" id="PKT80874.1"/>
    </source>
</evidence>
<keyword evidence="13" id="KW-1185">Reference proteome</keyword>
<feature type="active site" description="Proton donor" evidence="6">
    <location>
        <position position="343"/>
    </location>
</feature>
<feature type="transmembrane region" description="Helical" evidence="9">
    <location>
        <begin position="57"/>
        <end position="78"/>
    </location>
</feature>
<keyword evidence="3 8" id="KW-0378">Hydrolase</keyword>
<feature type="transmembrane region" description="Helical" evidence="9">
    <location>
        <begin position="313"/>
        <end position="334"/>
    </location>
</feature>
<feature type="domain" description="Peptidase M48" evidence="10">
    <location>
        <begin position="194"/>
        <end position="393"/>
    </location>
</feature>
<dbReference type="AlphaFoldDB" id="A0A2N3PJ28"/>
<dbReference type="FunFam" id="3.30.2010.10:FF:000010">
    <property type="entry name" value="M48 family peptidase"/>
    <property type="match status" value="1"/>
</dbReference>
<evidence type="ECO:0000256" key="2">
    <source>
        <dbReference type="ARBA" id="ARBA00022723"/>
    </source>
</evidence>
<evidence type="ECO:0000256" key="6">
    <source>
        <dbReference type="PIRSR" id="PIRSR627057-1"/>
    </source>
</evidence>
<evidence type="ECO:0000256" key="7">
    <source>
        <dbReference type="PIRSR" id="PIRSR627057-2"/>
    </source>
</evidence>
<feature type="transmembrane region" description="Helical" evidence="9">
    <location>
        <begin position="6"/>
        <end position="26"/>
    </location>
</feature>
<evidence type="ECO:0000313" key="13">
    <source>
        <dbReference type="Proteomes" id="UP000233350"/>
    </source>
</evidence>
<feature type="transmembrane region" description="Helical" evidence="9">
    <location>
        <begin position="90"/>
        <end position="116"/>
    </location>
</feature>
<dbReference type="InterPro" id="IPR032456">
    <property type="entry name" value="Peptidase_M48_N"/>
</dbReference>
<dbReference type="Gene3D" id="3.30.2010.10">
    <property type="entry name" value="Metalloproteases ('zincins'), catalytic domain"/>
    <property type="match status" value="1"/>
</dbReference>
<feature type="binding site" evidence="7">
    <location>
        <position position="339"/>
    </location>
    <ligand>
        <name>Zn(2+)</name>
        <dbReference type="ChEBI" id="CHEBI:29105"/>
        <note>catalytic</note>
    </ligand>
</feature>
<keyword evidence="1 8" id="KW-0645">Protease</keyword>
<evidence type="ECO:0000256" key="3">
    <source>
        <dbReference type="ARBA" id="ARBA00022801"/>
    </source>
</evidence>
<protein>
    <submittedName>
        <fullName evidence="12">Peptidase M48</fullName>
    </submittedName>
</protein>
<evidence type="ECO:0000259" key="10">
    <source>
        <dbReference type="Pfam" id="PF01435"/>
    </source>
</evidence>
<feature type="binding site" evidence="7">
    <location>
        <position position="264"/>
    </location>
    <ligand>
        <name>Zn(2+)</name>
        <dbReference type="ChEBI" id="CHEBI:29105"/>
        <note>catalytic</note>
    </ligand>
</feature>
<reference evidence="12 13" key="1">
    <citation type="submission" date="2016-07" db="EMBL/GenBank/DDBJ databases">
        <title>Detection of Helicobacter winghamensis from caecal content of red fox (Vulpes vulpes).</title>
        <authorList>
            <person name="Zanoni R.G."/>
            <person name="Florio D."/>
            <person name="Caffara M."/>
            <person name="Renzi M."/>
            <person name="Parisi A."/>
            <person name="Pasquali F."/>
            <person name="Manfreda G."/>
        </authorList>
    </citation>
    <scope>NUCLEOTIDE SEQUENCE [LARGE SCALE GENOMIC DNA]</scope>
    <source>
        <strain evidence="12 13">295_13</strain>
    </source>
</reference>
<name>A0A2N3PJ28_9HELI</name>
<organism evidence="12 13">
    <name type="scientific">Helicobacter winghamensis</name>
    <dbReference type="NCBI Taxonomy" id="157268"/>
    <lineage>
        <taxon>Bacteria</taxon>
        <taxon>Pseudomonadati</taxon>
        <taxon>Campylobacterota</taxon>
        <taxon>Epsilonproteobacteria</taxon>
        <taxon>Campylobacterales</taxon>
        <taxon>Helicobacteraceae</taxon>
        <taxon>Helicobacter</taxon>
    </lineage>
</organism>
<dbReference type="GO" id="GO:0071586">
    <property type="term" value="P:CAAX-box protein processing"/>
    <property type="evidence" value="ECO:0007669"/>
    <property type="project" value="InterPro"/>
</dbReference>
<evidence type="ECO:0000256" key="4">
    <source>
        <dbReference type="ARBA" id="ARBA00022833"/>
    </source>
</evidence>
<dbReference type="GeneID" id="97289584"/>
<feature type="transmembrane region" description="Helical" evidence="9">
    <location>
        <begin position="164"/>
        <end position="189"/>
    </location>
</feature>
<feature type="transmembrane region" description="Helical" evidence="9">
    <location>
        <begin position="274"/>
        <end position="293"/>
    </location>
</feature>
<feature type="transmembrane region" description="Helical" evidence="9">
    <location>
        <begin position="137"/>
        <end position="158"/>
    </location>
</feature>
<dbReference type="InterPro" id="IPR027057">
    <property type="entry name" value="CAXX_Prtase_1"/>
</dbReference>
<dbReference type="GO" id="GO:0004222">
    <property type="term" value="F:metalloendopeptidase activity"/>
    <property type="evidence" value="ECO:0007669"/>
    <property type="project" value="InterPro"/>
</dbReference>
<keyword evidence="9" id="KW-1133">Transmembrane helix</keyword>
<comment type="similarity">
    <text evidence="8">Belongs to the peptidase M48 family.</text>
</comment>
<gene>
    <name evidence="12" type="ORF">BCM31_02630</name>
</gene>
<dbReference type="InterPro" id="IPR001915">
    <property type="entry name" value="Peptidase_M48"/>
</dbReference>
<evidence type="ECO:0000259" key="11">
    <source>
        <dbReference type="Pfam" id="PF16491"/>
    </source>
</evidence>
<proteinExistence type="inferred from homology"/>
<comment type="cofactor">
    <cofactor evidence="7 8">
        <name>Zn(2+)</name>
        <dbReference type="ChEBI" id="CHEBI:29105"/>
    </cofactor>
    <text evidence="7 8">Binds 1 zinc ion per subunit.</text>
</comment>